<dbReference type="Pfam" id="PF07714">
    <property type="entry name" value="PK_Tyr_Ser-Thr"/>
    <property type="match status" value="1"/>
</dbReference>
<dbReference type="Gene3D" id="1.10.510.10">
    <property type="entry name" value="Transferase(Phosphotransferase) domain 1"/>
    <property type="match status" value="1"/>
</dbReference>
<keyword evidence="2" id="KW-0808">Transferase</keyword>
<comment type="caution">
    <text evidence="2">The sequence shown here is derived from an EMBL/GenBank/DDBJ whole genome shotgun (WGS) entry which is preliminary data.</text>
</comment>
<evidence type="ECO:0000313" key="2">
    <source>
        <dbReference type="EMBL" id="OWZ14059.1"/>
    </source>
</evidence>
<dbReference type="InterPro" id="IPR011009">
    <property type="entry name" value="Kinase-like_dom_sf"/>
</dbReference>
<sequence length="278" mass="31489">MRLIIMDLRTPMGILEKAYDDLNIRRTSNAVANMPKWFLPWYELEMDGANYLAEGGFGVVYRAKWLDSEVIVKQVKLSSDGSDSWAAQSLSATSAKTPQGGKQNDIKEIREMFEHEVDVWFWLSHPHVVRLFGACHAGLLLFACEYASNGSLDKYLRQPPNEIWQKLYEAALGIQYLHSRGIIHCDLKCNNIVVGRDNNAKVTDFRLSSASIVTGAWHWVAPECLEKGPAELSYASDIYAFGMCIVEALRIVEATTTKDRMPWGNLDNNMVKYHVTHE</sequence>
<dbReference type="PROSITE" id="PS50011">
    <property type="entry name" value="PROTEIN_KINASE_DOM"/>
    <property type="match status" value="1"/>
</dbReference>
<dbReference type="InterPro" id="IPR051681">
    <property type="entry name" value="Ser/Thr_Kinases-Pseudokinases"/>
</dbReference>
<dbReference type="GO" id="GO:0005524">
    <property type="term" value="F:ATP binding"/>
    <property type="evidence" value="ECO:0007669"/>
    <property type="project" value="InterPro"/>
</dbReference>
<dbReference type="GO" id="GO:0004674">
    <property type="term" value="F:protein serine/threonine kinase activity"/>
    <property type="evidence" value="ECO:0007669"/>
    <property type="project" value="UniProtKB-KW"/>
</dbReference>
<dbReference type="PROSITE" id="PS00108">
    <property type="entry name" value="PROTEIN_KINASE_ST"/>
    <property type="match status" value="1"/>
</dbReference>
<dbReference type="InterPro" id="IPR001245">
    <property type="entry name" value="Ser-Thr/Tyr_kinase_cat_dom"/>
</dbReference>
<evidence type="ECO:0000259" key="1">
    <source>
        <dbReference type="PROSITE" id="PS50011"/>
    </source>
</evidence>
<dbReference type="STRING" id="4795.A0A225WA89"/>
<dbReference type="PANTHER" id="PTHR44329:SF214">
    <property type="entry name" value="PROTEIN KINASE DOMAIN-CONTAINING PROTEIN"/>
    <property type="match status" value="1"/>
</dbReference>
<feature type="domain" description="Protein kinase" evidence="1">
    <location>
        <begin position="46"/>
        <end position="278"/>
    </location>
</feature>
<proteinExistence type="predicted"/>
<dbReference type="SMART" id="SM00220">
    <property type="entry name" value="S_TKc"/>
    <property type="match status" value="1"/>
</dbReference>
<evidence type="ECO:0000313" key="3">
    <source>
        <dbReference type="Proteomes" id="UP000198211"/>
    </source>
</evidence>
<dbReference type="OrthoDB" id="123333at2759"/>
<keyword evidence="3" id="KW-1185">Reference proteome</keyword>
<accession>A0A225WA89</accession>
<dbReference type="InterPro" id="IPR000719">
    <property type="entry name" value="Prot_kinase_dom"/>
</dbReference>
<organism evidence="2 3">
    <name type="scientific">Phytophthora megakarya</name>
    <dbReference type="NCBI Taxonomy" id="4795"/>
    <lineage>
        <taxon>Eukaryota</taxon>
        <taxon>Sar</taxon>
        <taxon>Stramenopiles</taxon>
        <taxon>Oomycota</taxon>
        <taxon>Peronosporomycetes</taxon>
        <taxon>Peronosporales</taxon>
        <taxon>Peronosporaceae</taxon>
        <taxon>Phytophthora</taxon>
    </lineage>
</organism>
<protein>
    <submittedName>
        <fullName evidence="2">Serine/threonine protein kinase</fullName>
    </submittedName>
</protein>
<dbReference type="SUPFAM" id="SSF56112">
    <property type="entry name" value="Protein kinase-like (PK-like)"/>
    <property type="match status" value="1"/>
</dbReference>
<dbReference type="Proteomes" id="UP000198211">
    <property type="component" value="Unassembled WGS sequence"/>
</dbReference>
<reference evidence="3" key="1">
    <citation type="submission" date="2017-03" db="EMBL/GenBank/DDBJ databases">
        <title>Phytopthora megakarya and P. palmivora, two closely related causual agents of cacao black pod achieved similar genome size and gene model numbers by different mechanisms.</title>
        <authorList>
            <person name="Ali S."/>
            <person name="Shao J."/>
            <person name="Larry D.J."/>
            <person name="Kronmiller B."/>
            <person name="Shen D."/>
            <person name="Strem M.D."/>
            <person name="Melnick R.L."/>
            <person name="Guiltinan M.J."/>
            <person name="Tyler B.M."/>
            <person name="Meinhardt L.W."/>
            <person name="Bailey B.A."/>
        </authorList>
    </citation>
    <scope>NUCLEOTIDE SEQUENCE [LARGE SCALE GENOMIC DNA]</scope>
    <source>
        <strain evidence="3">zdho120</strain>
    </source>
</reference>
<keyword evidence="2" id="KW-0418">Kinase</keyword>
<keyword evidence="2" id="KW-0723">Serine/threonine-protein kinase</keyword>
<dbReference type="InterPro" id="IPR008271">
    <property type="entry name" value="Ser/Thr_kinase_AS"/>
</dbReference>
<name>A0A225WA89_9STRA</name>
<dbReference type="PANTHER" id="PTHR44329">
    <property type="entry name" value="SERINE/THREONINE-PROTEIN KINASE TNNI3K-RELATED"/>
    <property type="match status" value="1"/>
</dbReference>
<dbReference type="EMBL" id="NBNE01001428">
    <property type="protein sequence ID" value="OWZ14059.1"/>
    <property type="molecule type" value="Genomic_DNA"/>
</dbReference>
<gene>
    <name evidence="2" type="ORF">PHMEG_00012520</name>
</gene>
<dbReference type="AlphaFoldDB" id="A0A225WA89"/>